<evidence type="ECO:0000256" key="7">
    <source>
        <dbReference type="SAM" id="MobiDB-lite"/>
    </source>
</evidence>
<dbReference type="Proteomes" id="UP000800235">
    <property type="component" value="Unassembled WGS sequence"/>
</dbReference>
<feature type="compositionally biased region" description="Polar residues" evidence="7">
    <location>
        <begin position="846"/>
        <end position="855"/>
    </location>
</feature>
<feature type="compositionally biased region" description="Basic and acidic residues" evidence="7">
    <location>
        <begin position="857"/>
        <end position="867"/>
    </location>
</feature>
<feature type="transmembrane region" description="Helical" evidence="8">
    <location>
        <begin position="566"/>
        <end position="583"/>
    </location>
</feature>
<sequence length="1055" mass="119103">MSDGGGFNASSIFDGAKGSAQGKAGTTVSTFLISLAAGFILFGVQFGIFLLIRNYLWSKRIYQPRSFLIPMKDRVPPPPNNPFRWLWTVFKIREDTEVLRKAGMDAYFFLRYLSMCLKIFTPMAIVILPILIPLNYNSGKFTQTIANTPYNVTGLDTIAWGNLSPNHTSRYWAHCVLAVAVVIWVCFNFHKELLHYIVMRQEYLGSAAHRLKASSTTVLITNIPDETCSVEGLMSLYDDFPGGIRRIWINRNYEKLVYKDKRRKGFEGLLENAETDLIRKAVKRFTKMSRKTAMGANGPQQAVTGAQIELELNVDKDLEKGRLSGEQITEPTTKAICQLDLNLDLSTKAAWTQYLKPSQRPTMRIAKGKHTSAFAIPLIGRWFFATKVDTIYYCRRELARLNCEIEEDIAVQQSYPQNGSAFIQFGSQKAAHLACQAAADISPRYMTKRTVELSPADINWPSLNMSWRSRYVRLISFLLLFALLVLAFGIISFLTSILSGASKLQGANWLNWIQNLPRWLTSFLQGTLPPVIQVILLSGPLPIILRAMTNSTRGATTGSEGERSLQLWYLVFLVIELFLIPTLSTGLTGMIDEIIQGNIPNIVNLLAENLPTAANYYFSFLIIQALSISAASILQTIRLFNFYVIGGVNTPDSVYNKLSWTNRTRIGSNIPWYTTFAVIGLVYSIIAPLMLLFMILTFSLFWIVIKNNILYVIRTGNVDGGGLFFPSAINQTFTGLYFMEICLIGLFFLVRDAHDKVACSGQGVVMAVVLFLTALYQIWLAVNFNGLLKFAPVRLEHIARLRDEELEKERLLAKDQAPMTADSSTINDFGASKHEEASPAPITPGDGSSATNSRMQHAREDVEEKRPLPAPRKVSSHSARGLRARRNTADSERVQDLEDQQRKDEESTERILARINRPLDESRLAELENRLSSLEHRAGNVLIPHRRDIEEQMMNDPISRIIMQHNDELENLEPEERDMLLSVAFTHPVLRETRPSVWIPKDDIGVSDDEVRRTRELSQHVTIDNRGAYFDRKLKVRIDKPPPDMSEFALVMGEL</sequence>
<evidence type="ECO:0000256" key="1">
    <source>
        <dbReference type="ARBA" id="ARBA00004141"/>
    </source>
</evidence>
<dbReference type="Pfam" id="PF12621">
    <property type="entry name" value="PHM7_ext"/>
    <property type="match status" value="1"/>
</dbReference>
<evidence type="ECO:0000256" key="5">
    <source>
        <dbReference type="ARBA" id="ARBA00022989"/>
    </source>
</evidence>
<feature type="transmembrane region" description="Helical" evidence="8">
    <location>
        <begin position="31"/>
        <end position="52"/>
    </location>
</feature>
<name>A0A9P4U2A6_9PEZI</name>
<comment type="similarity">
    <text evidence="2">Belongs to the CSC1 (TC 1.A.17) family.</text>
</comment>
<evidence type="ECO:0000259" key="11">
    <source>
        <dbReference type="Pfam" id="PF13967"/>
    </source>
</evidence>
<dbReference type="InterPro" id="IPR032880">
    <property type="entry name" value="CSC1/OSCA1-like_N"/>
</dbReference>
<dbReference type="InterPro" id="IPR022257">
    <property type="entry name" value="PHM7_ext"/>
</dbReference>
<evidence type="ECO:0000259" key="10">
    <source>
        <dbReference type="Pfam" id="PF12621"/>
    </source>
</evidence>
<dbReference type="InterPro" id="IPR045122">
    <property type="entry name" value="Csc1-like"/>
</dbReference>
<feature type="domain" description="CSC1/OSCA1-like 7TM region" evidence="9">
    <location>
        <begin position="475"/>
        <end position="747"/>
    </location>
</feature>
<evidence type="ECO:0000256" key="4">
    <source>
        <dbReference type="ARBA" id="ARBA00022692"/>
    </source>
</evidence>
<keyword evidence="6 8" id="KW-0472">Membrane</keyword>
<feature type="transmembrane region" description="Helical" evidence="8">
    <location>
        <begin position="519"/>
        <end position="545"/>
    </location>
</feature>
<keyword evidence="4 8" id="KW-0812">Transmembrane</keyword>
<evidence type="ECO:0000259" key="9">
    <source>
        <dbReference type="Pfam" id="PF02714"/>
    </source>
</evidence>
<keyword evidence="5 8" id="KW-1133">Transmembrane helix</keyword>
<feature type="compositionally biased region" description="Basic and acidic residues" evidence="7">
    <location>
        <begin position="887"/>
        <end position="908"/>
    </location>
</feature>
<feature type="region of interest" description="Disordered" evidence="7">
    <location>
        <begin position="812"/>
        <end position="908"/>
    </location>
</feature>
<comment type="subcellular location">
    <subcellularLocation>
        <location evidence="1">Membrane</location>
        <topology evidence="1">Multi-pass membrane protein</topology>
    </subcellularLocation>
</comment>
<protein>
    <submittedName>
        <fullName evidence="13">DUF221-domain-containing protein</fullName>
    </submittedName>
</protein>
<feature type="transmembrane region" description="Helical" evidence="8">
    <location>
        <begin position="757"/>
        <end position="779"/>
    </location>
</feature>
<feature type="transmembrane region" description="Helical" evidence="8">
    <location>
        <begin position="616"/>
        <end position="634"/>
    </location>
</feature>
<dbReference type="Pfam" id="PF13967">
    <property type="entry name" value="RSN1_TM"/>
    <property type="match status" value="1"/>
</dbReference>
<reference evidence="13" key="1">
    <citation type="journal article" date="2020" name="Stud. Mycol.">
        <title>101 Dothideomycetes genomes: a test case for predicting lifestyles and emergence of pathogens.</title>
        <authorList>
            <person name="Haridas S."/>
            <person name="Albert R."/>
            <person name="Binder M."/>
            <person name="Bloem J."/>
            <person name="Labutti K."/>
            <person name="Salamov A."/>
            <person name="Andreopoulos B."/>
            <person name="Baker S."/>
            <person name="Barry K."/>
            <person name="Bills G."/>
            <person name="Bluhm B."/>
            <person name="Cannon C."/>
            <person name="Castanera R."/>
            <person name="Culley D."/>
            <person name="Daum C."/>
            <person name="Ezra D."/>
            <person name="Gonzalez J."/>
            <person name="Henrissat B."/>
            <person name="Kuo A."/>
            <person name="Liang C."/>
            <person name="Lipzen A."/>
            <person name="Lutzoni F."/>
            <person name="Magnuson J."/>
            <person name="Mondo S."/>
            <person name="Nolan M."/>
            <person name="Ohm R."/>
            <person name="Pangilinan J."/>
            <person name="Park H.-J."/>
            <person name="Ramirez L."/>
            <person name="Alfaro M."/>
            <person name="Sun H."/>
            <person name="Tritt A."/>
            <person name="Yoshinaga Y."/>
            <person name="Zwiers L.-H."/>
            <person name="Turgeon B."/>
            <person name="Goodwin S."/>
            <person name="Spatafora J."/>
            <person name="Crous P."/>
            <person name="Grigoriev I."/>
        </authorList>
    </citation>
    <scope>NUCLEOTIDE SEQUENCE</scope>
    <source>
        <strain evidence="13">CBS 130266</strain>
    </source>
</reference>
<feature type="domain" description="10TM putative phosphate transporter extracellular tail" evidence="10">
    <location>
        <begin position="969"/>
        <end position="1044"/>
    </location>
</feature>
<evidence type="ECO:0000313" key="14">
    <source>
        <dbReference type="Proteomes" id="UP000800235"/>
    </source>
</evidence>
<evidence type="ECO:0000259" key="12">
    <source>
        <dbReference type="Pfam" id="PF14703"/>
    </source>
</evidence>
<feature type="transmembrane region" description="Helical" evidence="8">
    <location>
        <begin position="672"/>
        <end position="705"/>
    </location>
</feature>
<feature type="domain" description="CSC1/OSCA1-like cytosolic" evidence="12">
    <location>
        <begin position="216"/>
        <end position="461"/>
    </location>
</feature>
<proteinExistence type="inferred from homology"/>
<dbReference type="InterPro" id="IPR027815">
    <property type="entry name" value="CSC1/OSCA1-like_cyt"/>
</dbReference>
<dbReference type="EMBL" id="MU007019">
    <property type="protein sequence ID" value="KAF2433762.1"/>
    <property type="molecule type" value="Genomic_DNA"/>
</dbReference>
<dbReference type="PANTHER" id="PTHR13018:SF20">
    <property type="entry name" value="SPORULATION-SPECIFIC PROTEIN 75"/>
    <property type="match status" value="1"/>
</dbReference>
<dbReference type="OrthoDB" id="1076608at2759"/>
<evidence type="ECO:0000256" key="2">
    <source>
        <dbReference type="ARBA" id="ARBA00007779"/>
    </source>
</evidence>
<evidence type="ECO:0000313" key="13">
    <source>
        <dbReference type="EMBL" id="KAF2433762.1"/>
    </source>
</evidence>
<evidence type="ECO:0000256" key="8">
    <source>
        <dbReference type="SAM" id="Phobius"/>
    </source>
</evidence>
<comment type="caution">
    <text evidence="13">The sequence shown here is derived from an EMBL/GenBank/DDBJ whole genome shotgun (WGS) entry which is preliminary data.</text>
</comment>
<evidence type="ECO:0000256" key="6">
    <source>
        <dbReference type="ARBA" id="ARBA00023136"/>
    </source>
</evidence>
<dbReference type="PANTHER" id="PTHR13018">
    <property type="entry name" value="PROBABLE MEMBRANE PROTEIN DUF221-RELATED"/>
    <property type="match status" value="1"/>
</dbReference>
<dbReference type="Pfam" id="PF02714">
    <property type="entry name" value="RSN1_7TM"/>
    <property type="match status" value="1"/>
</dbReference>
<dbReference type="GO" id="GO:0005227">
    <property type="term" value="F:calcium-activated cation channel activity"/>
    <property type="evidence" value="ECO:0007669"/>
    <property type="project" value="InterPro"/>
</dbReference>
<dbReference type="GO" id="GO:0005886">
    <property type="term" value="C:plasma membrane"/>
    <property type="evidence" value="ECO:0007669"/>
    <property type="project" value="TreeGrafter"/>
</dbReference>
<gene>
    <name evidence="13" type="ORF">EJ08DRAFT_731336</name>
</gene>
<feature type="transmembrane region" description="Helical" evidence="8">
    <location>
        <begin position="725"/>
        <end position="750"/>
    </location>
</feature>
<organism evidence="13 14">
    <name type="scientific">Tothia fuscella</name>
    <dbReference type="NCBI Taxonomy" id="1048955"/>
    <lineage>
        <taxon>Eukaryota</taxon>
        <taxon>Fungi</taxon>
        <taxon>Dikarya</taxon>
        <taxon>Ascomycota</taxon>
        <taxon>Pezizomycotina</taxon>
        <taxon>Dothideomycetes</taxon>
        <taxon>Pleosporomycetidae</taxon>
        <taxon>Venturiales</taxon>
        <taxon>Cylindrosympodiaceae</taxon>
        <taxon>Tothia</taxon>
    </lineage>
</organism>
<feature type="transmembrane region" description="Helical" evidence="8">
    <location>
        <begin position="171"/>
        <end position="190"/>
    </location>
</feature>
<feature type="transmembrane region" description="Helical" evidence="8">
    <location>
        <begin position="109"/>
        <end position="132"/>
    </location>
</feature>
<dbReference type="Pfam" id="PF14703">
    <property type="entry name" value="PHM7_cyt"/>
    <property type="match status" value="1"/>
</dbReference>
<evidence type="ECO:0000256" key="3">
    <source>
        <dbReference type="ARBA" id="ARBA00022448"/>
    </source>
</evidence>
<dbReference type="AlphaFoldDB" id="A0A9P4U2A6"/>
<dbReference type="InterPro" id="IPR003864">
    <property type="entry name" value="CSC1/OSCA1-like_7TM"/>
</dbReference>
<keyword evidence="14" id="KW-1185">Reference proteome</keyword>
<feature type="transmembrane region" description="Helical" evidence="8">
    <location>
        <begin position="474"/>
        <end position="499"/>
    </location>
</feature>
<accession>A0A9P4U2A6</accession>
<keyword evidence="3" id="KW-0813">Transport</keyword>
<feature type="domain" description="CSC1/OSCA1-like N-terminal transmembrane" evidence="11">
    <location>
        <begin position="31"/>
        <end position="192"/>
    </location>
</feature>